<dbReference type="AlphaFoldDB" id="A0A429ZWW0"/>
<sequence length="60" mass="6897">MEIDEKKINIFIDLLDGLTAAQFNLLQQHAATFYSSQQSKVTLTNENLRKIKDNCKNNII</sequence>
<keyword evidence="2" id="KW-1185">Reference proteome</keyword>
<proteinExistence type="predicted"/>
<evidence type="ECO:0000313" key="2">
    <source>
        <dbReference type="Proteomes" id="UP000287857"/>
    </source>
</evidence>
<dbReference type="Proteomes" id="UP000287857">
    <property type="component" value="Unassembled WGS sequence"/>
</dbReference>
<evidence type="ECO:0000313" key="1">
    <source>
        <dbReference type="EMBL" id="RST98287.1"/>
    </source>
</evidence>
<reference evidence="1 2" key="1">
    <citation type="submission" date="2017-05" db="EMBL/GenBank/DDBJ databases">
        <title>Vagococcus spp. assemblies.</title>
        <authorList>
            <person name="Gulvik C.A."/>
        </authorList>
    </citation>
    <scope>NUCLEOTIDE SEQUENCE [LARGE SCALE GENOMIC DNA]</scope>
    <source>
        <strain evidence="1 2">SS1995</strain>
    </source>
</reference>
<dbReference type="RefSeq" id="WP_125984266.1">
    <property type="nucleotide sequence ID" value="NZ_NGJS01000011.1"/>
</dbReference>
<organism evidence="1 2">
    <name type="scientific">Vagococcus vulneris</name>
    <dbReference type="NCBI Taxonomy" id="1977869"/>
    <lineage>
        <taxon>Bacteria</taxon>
        <taxon>Bacillati</taxon>
        <taxon>Bacillota</taxon>
        <taxon>Bacilli</taxon>
        <taxon>Lactobacillales</taxon>
        <taxon>Enterococcaceae</taxon>
        <taxon>Vagococcus</taxon>
    </lineage>
</organism>
<comment type="caution">
    <text evidence="1">The sequence shown here is derived from an EMBL/GenBank/DDBJ whole genome shotgun (WGS) entry which is preliminary data.</text>
</comment>
<name>A0A429ZWW0_9ENTE</name>
<dbReference type="OrthoDB" id="9947696at2"/>
<dbReference type="EMBL" id="NGJS01000011">
    <property type="protein sequence ID" value="RST98287.1"/>
    <property type="molecule type" value="Genomic_DNA"/>
</dbReference>
<accession>A0A429ZWW0</accession>
<protein>
    <submittedName>
        <fullName evidence="1">Uncharacterized protein</fullName>
    </submittedName>
</protein>
<gene>
    <name evidence="1" type="ORF">CBF37_08225</name>
</gene>